<name>A0A2N5VLK7_9BASI</name>
<feature type="region of interest" description="Disordered" evidence="1">
    <location>
        <begin position="40"/>
        <end position="101"/>
    </location>
</feature>
<gene>
    <name evidence="2" type="ORF">PCASD_01198</name>
</gene>
<feature type="compositionally biased region" description="Polar residues" evidence="1">
    <location>
        <begin position="71"/>
        <end position="101"/>
    </location>
</feature>
<feature type="compositionally biased region" description="Basic and acidic residues" evidence="1">
    <location>
        <begin position="40"/>
        <end position="67"/>
    </location>
</feature>
<protein>
    <submittedName>
        <fullName evidence="2">Uncharacterized protein</fullName>
    </submittedName>
</protein>
<dbReference type="Proteomes" id="UP000235392">
    <property type="component" value="Unassembled WGS sequence"/>
</dbReference>
<sequence length="101" mass="11774">MRSVRVHSSFLICSLGAWKIFQGVQPMDYMEIEEDLAHLDPQDRVGPDVRNDQHEGWRARRRSRDEMIITESASSSTPSVNDHWQNRDMTSVSNMTKIRSR</sequence>
<reference evidence="2 3" key="1">
    <citation type="submission" date="2017-11" db="EMBL/GenBank/DDBJ databases">
        <title>De novo assembly and phasing of dikaryotic genomes from two isolates of Puccinia coronata f. sp. avenae, the causal agent of oat crown rust.</title>
        <authorList>
            <person name="Miller M.E."/>
            <person name="Zhang Y."/>
            <person name="Omidvar V."/>
            <person name="Sperschneider J."/>
            <person name="Schwessinger B."/>
            <person name="Raley C."/>
            <person name="Palmer J.M."/>
            <person name="Garnica D."/>
            <person name="Upadhyaya N."/>
            <person name="Rathjen J."/>
            <person name="Taylor J.M."/>
            <person name="Park R.F."/>
            <person name="Dodds P.N."/>
            <person name="Hirsch C.D."/>
            <person name="Kianian S.F."/>
            <person name="Figueroa M."/>
        </authorList>
    </citation>
    <scope>NUCLEOTIDE SEQUENCE [LARGE SCALE GENOMIC DNA]</scope>
    <source>
        <strain evidence="2">12SD80</strain>
    </source>
</reference>
<dbReference type="EMBL" id="PGCI01000008">
    <property type="protein sequence ID" value="PLW50879.1"/>
    <property type="molecule type" value="Genomic_DNA"/>
</dbReference>
<evidence type="ECO:0000313" key="3">
    <source>
        <dbReference type="Proteomes" id="UP000235392"/>
    </source>
</evidence>
<evidence type="ECO:0000313" key="2">
    <source>
        <dbReference type="EMBL" id="PLW50879.1"/>
    </source>
</evidence>
<comment type="caution">
    <text evidence="2">The sequence shown here is derived from an EMBL/GenBank/DDBJ whole genome shotgun (WGS) entry which is preliminary data.</text>
</comment>
<organism evidence="2 3">
    <name type="scientific">Puccinia coronata f. sp. avenae</name>
    <dbReference type="NCBI Taxonomy" id="200324"/>
    <lineage>
        <taxon>Eukaryota</taxon>
        <taxon>Fungi</taxon>
        <taxon>Dikarya</taxon>
        <taxon>Basidiomycota</taxon>
        <taxon>Pucciniomycotina</taxon>
        <taxon>Pucciniomycetes</taxon>
        <taxon>Pucciniales</taxon>
        <taxon>Pucciniaceae</taxon>
        <taxon>Puccinia</taxon>
    </lineage>
</organism>
<proteinExistence type="predicted"/>
<evidence type="ECO:0000256" key="1">
    <source>
        <dbReference type="SAM" id="MobiDB-lite"/>
    </source>
</evidence>
<dbReference type="AlphaFoldDB" id="A0A2N5VLK7"/>
<accession>A0A2N5VLK7</accession>